<evidence type="ECO:0000256" key="3">
    <source>
        <dbReference type="ARBA" id="ARBA00022801"/>
    </source>
</evidence>
<dbReference type="RefSeq" id="WP_088566743.1">
    <property type="nucleotide sequence ID" value="NZ_CP020946.1"/>
</dbReference>
<evidence type="ECO:0000256" key="1">
    <source>
        <dbReference type="ARBA" id="ARBA00006429"/>
    </source>
</evidence>
<feature type="chain" id="PRO_5013209950" evidence="4">
    <location>
        <begin position="23"/>
        <end position="289"/>
    </location>
</feature>
<dbReference type="PANTHER" id="PTHR33607">
    <property type="entry name" value="ENDONUCLEASE-1"/>
    <property type="match status" value="1"/>
</dbReference>
<dbReference type="Proteomes" id="UP000197003">
    <property type="component" value="Chromosome"/>
</dbReference>
<accession>A0A1Z3ND19</accession>
<organism evidence="5 6">
    <name type="scientific">Bdellovibrio bacteriovorus</name>
    <dbReference type="NCBI Taxonomy" id="959"/>
    <lineage>
        <taxon>Bacteria</taxon>
        <taxon>Pseudomonadati</taxon>
        <taxon>Bdellovibrionota</taxon>
        <taxon>Bdellovibrionia</taxon>
        <taxon>Bdellovibrionales</taxon>
        <taxon>Pseudobdellovibrionaceae</taxon>
        <taxon>Bdellovibrio</taxon>
    </lineage>
</organism>
<name>A0A1Z3ND19_BDEBC</name>
<dbReference type="InterPro" id="IPR007346">
    <property type="entry name" value="Endonuclease-I"/>
</dbReference>
<evidence type="ECO:0000313" key="5">
    <source>
        <dbReference type="EMBL" id="ASD65364.1"/>
    </source>
</evidence>
<evidence type="ECO:0000313" key="6">
    <source>
        <dbReference type="Proteomes" id="UP000197003"/>
    </source>
</evidence>
<dbReference type="Pfam" id="PF04231">
    <property type="entry name" value="Endonuclease_1"/>
    <property type="match status" value="1"/>
</dbReference>
<keyword evidence="4" id="KW-0732">Signal</keyword>
<dbReference type="GO" id="GO:0016787">
    <property type="term" value="F:hydrolase activity"/>
    <property type="evidence" value="ECO:0007669"/>
    <property type="project" value="UniProtKB-KW"/>
</dbReference>
<keyword evidence="2" id="KW-0540">Nuclease</keyword>
<dbReference type="AlphaFoldDB" id="A0A1Z3ND19"/>
<comment type="similarity">
    <text evidence="1">Belongs to the EndA/NucM nuclease family.</text>
</comment>
<dbReference type="SUPFAM" id="SSF54060">
    <property type="entry name" value="His-Me finger endonucleases"/>
    <property type="match status" value="1"/>
</dbReference>
<gene>
    <name evidence="5" type="ORF">B9G79_01980</name>
</gene>
<dbReference type="PANTHER" id="PTHR33607:SF2">
    <property type="entry name" value="ENDONUCLEASE-1"/>
    <property type="match status" value="1"/>
</dbReference>
<keyword evidence="3" id="KW-0378">Hydrolase</keyword>
<evidence type="ECO:0000256" key="2">
    <source>
        <dbReference type="ARBA" id="ARBA00022722"/>
    </source>
</evidence>
<protein>
    <submittedName>
        <fullName evidence="5">Nuclease</fullName>
    </submittedName>
</protein>
<sequence length="289" mass="32301">MKLTAVSLLVLVSTLCGQFVFAAPSSGDVPYYGEKFHHDLASGISNDDLKKNIQFVLRSFHLRVNGSYDQIVNGCSGDNCYQHVSLGYDGARTFLLGSFYLVDEGHGDYAVKDVYCDSIRGSADFRGGNAPAPGRIPDGNIVNTEHTWPQSKFSGRHNKSMQKADMHHLYPTDNEMNSIRGNNPFGEVVQDRKPLKCRVSRFGRAAQGGADVFMPPANHRGNVARALFYFSVRYDLPIDSRQEATLRKWSKEDPIDDEEISRNDEIHKMQGNRNPFIDFPGLEDSIGDF</sequence>
<feature type="signal peptide" evidence="4">
    <location>
        <begin position="1"/>
        <end position="22"/>
    </location>
</feature>
<dbReference type="GO" id="GO:0004518">
    <property type="term" value="F:nuclease activity"/>
    <property type="evidence" value="ECO:0007669"/>
    <property type="project" value="UniProtKB-KW"/>
</dbReference>
<dbReference type="OrthoDB" id="5294648at2"/>
<reference evidence="5 6" key="1">
    <citation type="submission" date="2017-04" db="EMBL/GenBank/DDBJ databases">
        <title>Whole genome sequence of Bdellovibrio bacteriovorus strain SSB218315.</title>
        <authorList>
            <person name="Oyedara O."/>
            <person name="Rodriguez-Perez M.A."/>
        </authorList>
    </citation>
    <scope>NUCLEOTIDE SEQUENCE [LARGE SCALE GENOMIC DNA]</scope>
    <source>
        <strain evidence="5 6">SSB218315</strain>
    </source>
</reference>
<dbReference type="InterPro" id="IPR044925">
    <property type="entry name" value="His-Me_finger_sf"/>
</dbReference>
<proteinExistence type="inferred from homology"/>
<dbReference type="EMBL" id="CP020946">
    <property type="protein sequence ID" value="ASD65364.1"/>
    <property type="molecule type" value="Genomic_DNA"/>
</dbReference>
<evidence type="ECO:0000256" key="4">
    <source>
        <dbReference type="SAM" id="SignalP"/>
    </source>
</evidence>